<name>A0A3L9ZJW2_9FLAO</name>
<evidence type="ECO:0000313" key="1">
    <source>
        <dbReference type="EMBL" id="RMA71669.1"/>
    </source>
</evidence>
<protein>
    <submittedName>
        <fullName evidence="1">PliI/PliC-like inhibitor of I-type lysozyme</fullName>
    </submittedName>
</protein>
<dbReference type="Proteomes" id="UP000280368">
    <property type="component" value="Unassembled WGS sequence"/>
</dbReference>
<dbReference type="OrthoDB" id="946181at2"/>
<accession>A0A3L9ZJW2</accession>
<dbReference type="InterPro" id="IPR031948">
    <property type="entry name" value="PliI"/>
</dbReference>
<dbReference type="EMBL" id="REFH01000014">
    <property type="protein sequence ID" value="RMA71669.1"/>
    <property type="molecule type" value="Genomic_DNA"/>
</dbReference>
<comment type="caution">
    <text evidence="1">The sequence shown here is derived from an EMBL/GenBank/DDBJ whole genome shotgun (WGS) entry which is preliminary data.</text>
</comment>
<proteinExistence type="predicted"/>
<evidence type="ECO:0000313" key="2">
    <source>
        <dbReference type="Proteomes" id="UP000280368"/>
    </source>
</evidence>
<sequence length="333" mass="37182">MKLLKHIILFKVIIIAAVSCQNQNKSEPVEQTTKANNSNQEISQFTGNYVSESYKKRNEGYDWISVSVNQVSDSSFHISVRSRVDKKKPTCTFDADAIKISNNQLRSNVDGKDIIYTFDKGIITIAPEKDEDKYALSYYCSGGGSFSGDYVKIDETLDEKQLDSRVFLKTLSMENISFDVSTTGKGSIQKLTIQPFGLEIDNTKITMEVDGSVTNAEISDLNSDGFPELLVYTTSAGSGSYGNVIAYSVNAGKSVSQIYFPPIADNPLTNKGYMGHDEFSIVKNILVQRFRTYKENNENSNPTGKIRQIKYKLTDGEASRKFVVDNIIEYPKK</sequence>
<gene>
    <name evidence="1" type="ORF">BC961_3059</name>
</gene>
<organism evidence="1 2">
    <name type="scientific">Flavobacterium weaverense</name>
    <dbReference type="NCBI Taxonomy" id="271156"/>
    <lineage>
        <taxon>Bacteria</taxon>
        <taxon>Pseudomonadati</taxon>
        <taxon>Bacteroidota</taxon>
        <taxon>Flavobacteriia</taxon>
        <taxon>Flavobacteriales</taxon>
        <taxon>Flavobacteriaceae</taxon>
        <taxon>Flavobacterium</taxon>
    </lineage>
</organism>
<dbReference type="RefSeq" id="WP_121926600.1">
    <property type="nucleotide sequence ID" value="NZ_CBCSGA010000016.1"/>
</dbReference>
<dbReference type="AlphaFoldDB" id="A0A3L9ZJW2"/>
<dbReference type="Pfam" id="PF16743">
    <property type="entry name" value="PliI"/>
    <property type="match status" value="1"/>
</dbReference>
<dbReference type="InterPro" id="IPR038643">
    <property type="entry name" value="PliI_sf"/>
</dbReference>
<dbReference type="CDD" id="cd09632">
    <property type="entry name" value="PliI_like"/>
    <property type="match status" value="1"/>
</dbReference>
<reference evidence="1 2" key="1">
    <citation type="submission" date="2018-10" db="EMBL/GenBank/DDBJ databases">
        <title>Genomic Encyclopedia of Archaeal and Bacterial Type Strains, Phase II (KMG-II): from individual species to whole genera.</title>
        <authorList>
            <person name="Goeker M."/>
        </authorList>
    </citation>
    <scope>NUCLEOTIDE SEQUENCE [LARGE SCALE GENOMIC DNA]</scope>
    <source>
        <strain evidence="1 2">DSM 19727</strain>
    </source>
</reference>
<keyword evidence="2" id="KW-1185">Reference proteome</keyword>
<dbReference type="Gene3D" id="2.40.128.460">
    <property type="entry name" value="Periplasmic lysozyme inhibitor of I-type lysozyme"/>
    <property type="match status" value="1"/>
</dbReference>